<dbReference type="EMBL" id="KI545892">
    <property type="protein sequence ID" value="EST05176.1"/>
    <property type="molecule type" value="Genomic_DNA"/>
</dbReference>
<evidence type="ECO:0000259" key="1">
    <source>
        <dbReference type="Pfam" id="PF16035"/>
    </source>
</evidence>
<dbReference type="InterPro" id="IPR016087">
    <property type="entry name" value="Chalcone_isomerase"/>
</dbReference>
<dbReference type="PANTHER" id="PTHR47284">
    <property type="entry name" value="FATTY-ACID-BINDING PROTEIN 2"/>
    <property type="match status" value="1"/>
</dbReference>
<dbReference type="Proteomes" id="UP000019377">
    <property type="component" value="Unassembled WGS sequence"/>
</dbReference>
<dbReference type="HOGENOM" id="CLU_748406_0_0_1"/>
<dbReference type="AlphaFoldDB" id="V5E4Q2"/>
<evidence type="ECO:0000313" key="3">
    <source>
        <dbReference type="Proteomes" id="UP000019377"/>
    </source>
</evidence>
<dbReference type="Pfam" id="PF16035">
    <property type="entry name" value="Chalcone_2"/>
    <property type="match status" value="2"/>
</dbReference>
<dbReference type="eggNOG" id="ENOG502S68K">
    <property type="taxonomic scope" value="Eukaryota"/>
</dbReference>
<dbReference type="OMA" id="RIIPTRS"/>
<dbReference type="OrthoDB" id="18193at2759"/>
<reference evidence="3" key="1">
    <citation type="journal article" date="2013" name="Genome Announc.">
        <title>Draft genome sequence of Pseudozyma brasiliensis sp. nov. strain GHG001, a high producer of endo-1,4-xylanase isolated from an insect pest of sugarcane.</title>
        <authorList>
            <person name="Oliveira J.V.D.C."/>
            <person name="dos Santos R.A.C."/>
            <person name="Borges T.A."/>
            <person name="Riano-Pachon D.M."/>
            <person name="Goldman G.H."/>
        </authorList>
    </citation>
    <scope>NUCLEOTIDE SEQUENCE [LARGE SCALE GENOMIC DNA]</scope>
    <source>
        <strain evidence="3">GHG001</strain>
    </source>
</reference>
<feature type="domain" description="Chalcone isomerase" evidence="1">
    <location>
        <begin position="149"/>
        <end position="177"/>
    </location>
</feature>
<keyword evidence="3" id="KW-1185">Reference proteome</keyword>
<dbReference type="PANTHER" id="PTHR47284:SF3">
    <property type="entry name" value="FATTY-ACID-BINDING PROTEIN 2"/>
    <property type="match status" value="1"/>
</dbReference>
<dbReference type="Gene3D" id="3.50.70.10">
    <property type="match status" value="1"/>
</dbReference>
<protein>
    <recommendedName>
        <fullName evidence="1">Chalcone isomerase domain-containing protein</fullName>
    </recommendedName>
</protein>
<dbReference type="InterPro" id="IPR016088">
    <property type="entry name" value="Chalcone_isomerase_3-sand"/>
</dbReference>
<evidence type="ECO:0000313" key="2">
    <source>
        <dbReference type="EMBL" id="EST05176.1"/>
    </source>
</evidence>
<organism evidence="2 3">
    <name type="scientific">Kalmanozyma brasiliensis (strain GHG001)</name>
    <name type="common">Yeast</name>
    <name type="synonym">Pseudozyma brasiliensis</name>
    <dbReference type="NCBI Taxonomy" id="1365824"/>
    <lineage>
        <taxon>Eukaryota</taxon>
        <taxon>Fungi</taxon>
        <taxon>Dikarya</taxon>
        <taxon>Basidiomycota</taxon>
        <taxon>Ustilaginomycotina</taxon>
        <taxon>Ustilaginomycetes</taxon>
        <taxon>Ustilaginales</taxon>
        <taxon>Ustilaginaceae</taxon>
        <taxon>Kalmanozyma</taxon>
    </lineage>
</organism>
<dbReference type="InterPro" id="IPR036298">
    <property type="entry name" value="Chalcone_isomerase_sf"/>
</dbReference>
<dbReference type="SUPFAM" id="SSF54626">
    <property type="entry name" value="Chalcone isomerase"/>
    <property type="match status" value="1"/>
</dbReference>
<sequence length="348" mass="37318">MIAGRTSIALAGSRRLLASSTTARRSVATFTRSYPAFPPSSSADAVQRPTFFQQSFHPSIAASIYVNSTQAESRRWAPLLAAAALAGIVTVYNLSSPVHLDAAPPTASNLPSPPADASTQVLDPDTGLSFSQYLATPATLSSTTAAPRLKLAGLGVRTVSFLSVRVYVAALYIDESHPSPPMPASGSLEEHMRTLLDAGVPVIIRIVPVRNTDFNHLRDGFVRALQARLKKALKSESVPREVEVQFEEDIRGVKESMPKGSVPKGSALDVVIAPMEKGKPSRMGLTFEYEGQTYGGKVESNVAKLEDKYQGFTVGRELVLAYFADKGEISPKFKRSVEQGLLGSQPEA</sequence>
<dbReference type="STRING" id="1365824.V5E4Q2"/>
<dbReference type="RefSeq" id="XP_016290165.1">
    <property type="nucleotide sequence ID" value="XM_016438868.1"/>
</dbReference>
<gene>
    <name evidence="2" type="ORF">PSEUBRA_SCAF6g00738</name>
</gene>
<name>V5E4Q2_KALBG</name>
<accession>V5E4Q2</accession>
<proteinExistence type="predicted"/>
<feature type="domain" description="Chalcone isomerase" evidence="1">
    <location>
        <begin position="189"/>
        <end position="337"/>
    </location>
</feature>
<dbReference type="GO" id="GO:0016872">
    <property type="term" value="F:intramolecular lyase activity"/>
    <property type="evidence" value="ECO:0007669"/>
    <property type="project" value="InterPro"/>
</dbReference>
<dbReference type="GeneID" id="27421569"/>